<reference evidence="1" key="1">
    <citation type="submission" date="2019-10" db="EMBL/GenBank/DDBJ databases">
        <title>Conservation and host-specific expression of non-tandemly repeated heterogenous ribosome RNA gene in arbuscular mycorrhizal fungi.</title>
        <authorList>
            <person name="Maeda T."/>
            <person name="Kobayashi Y."/>
            <person name="Nakagawa T."/>
            <person name="Ezawa T."/>
            <person name="Yamaguchi K."/>
            <person name="Bino T."/>
            <person name="Nishimoto Y."/>
            <person name="Shigenobu S."/>
            <person name="Kawaguchi M."/>
        </authorList>
    </citation>
    <scope>NUCLEOTIDE SEQUENCE</scope>
    <source>
        <strain evidence="1">HR1</strain>
    </source>
</reference>
<dbReference type="Proteomes" id="UP000615446">
    <property type="component" value="Unassembled WGS sequence"/>
</dbReference>
<protein>
    <submittedName>
        <fullName evidence="1">CRN-like protein</fullName>
    </submittedName>
</protein>
<dbReference type="AlphaFoldDB" id="A0A8H3LM81"/>
<evidence type="ECO:0000313" key="1">
    <source>
        <dbReference type="EMBL" id="GES88892.1"/>
    </source>
</evidence>
<dbReference type="OrthoDB" id="2379186at2759"/>
<gene>
    <name evidence="1" type="ORF">RCL2_001581600</name>
</gene>
<name>A0A8H3LM81_9GLOM</name>
<comment type="caution">
    <text evidence="1">The sequence shown here is derived from an EMBL/GenBank/DDBJ whole genome shotgun (WGS) entry which is preliminary data.</text>
</comment>
<accession>A0A8H3LM81</accession>
<evidence type="ECO:0000313" key="2">
    <source>
        <dbReference type="Proteomes" id="UP000615446"/>
    </source>
</evidence>
<dbReference type="EMBL" id="BLAL01000182">
    <property type="protein sequence ID" value="GES88892.1"/>
    <property type="molecule type" value="Genomic_DNA"/>
</dbReference>
<proteinExistence type="predicted"/>
<organism evidence="1 2">
    <name type="scientific">Rhizophagus clarus</name>
    <dbReference type="NCBI Taxonomy" id="94130"/>
    <lineage>
        <taxon>Eukaryota</taxon>
        <taxon>Fungi</taxon>
        <taxon>Fungi incertae sedis</taxon>
        <taxon>Mucoromycota</taxon>
        <taxon>Glomeromycotina</taxon>
        <taxon>Glomeromycetes</taxon>
        <taxon>Glomerales</taxon>
        <taxon>Glomeraceae</taxon>
        <taxon>Rhizophagus</taxon>
    </lineage>
</organism>
<sequence>MGDIDMRKFVWDNLLWKSKSIASTSIKVNDIYEEIDRFDFTEDEKITLYAFFINNPDKKGETEKVFTCLRDKGKVGLLRKLLTSEQPGAVTGIPRDITAEILEKLVQSPNQLPAISELKNFLNEKPSVKIPLAPIHFSLFPIGNLDGITEQERDTYFVQNTEAECTSLFCKYLGPLISPPTYGKNEDSYHAFWDSIIKSTIEVFGKHSSELPTLEFDRNTSKHTSTGRNLPDMVALVRNVCPFRGEEKSREEAGDPLKELIEKFRDWTYGDAPYLLAYYAVGVLVTFVTLHKPKEEANKKRKRSVYSQRIEEFDLSRLSHRFRAMNFLRNICRLLLLINVIHLKEIYGILFSNKIRFSDRLEHSSKHSVHLVPRGTQEKPSDLKELLQALICLLICLREVSGLDHAPEMLVTIHDTSVDIWGIGNLVGTCNINGIPSELSQFGSNLCHRIPRKRPNASETLEQVKDMFRKWFDDDDDDGCNHYFAYWIMGFGDVDIKTGLDGDVLKSKVMHQEATSTYHPNSARRGSQSSNQAEFQLFLT</sequence>